<protein>
    <submittedName>
        <fullName evidence="1">Uncharacterized protein</fullName>
    </submittedName>
</protein>
<reference evidence="1" key="1">
    <citation type="submission" date="2020-08" db="EMBL/GenBank/DDBJ databases">
        <title>Multicomponent nature underlies the extraordinary mechanical properties of spider dragline silk.</title>
        <authorList>
            <person name="Kono N."/>
            <person name="Nakamura H."/>
            <person name="Mori M."/>
            <person name="Yoshida Y."/>
            <person name="Ohtoshi R."/>
            <person name="Malay A.D."/>
            <person name="Moran D.A.P."/>
            <person name="Tomita M."/>
            <person name="Numata K."/>
            <person name="Arakawa K."/>
        </authorList>
    </citation>
    <scope>NUCLEOTIDE SEQUENCE</scope>
</reference>
<proteinExistence type="predicted"/>
<keyword evidence="2" id="KW-1185">Reference proteome</keyword>
<evidence type="ECO:0000313" key="1">
    <source>
        <dbReference type="EMBL" id="GFT59290.1"/>
    </source>
</evidence>
<organism evidence="1 2">
    <name type="scientific">Nephila pilipes</name>
    <name type="common">Giant wood spider</name>
    <name type="synonym">Nephila maculata</name>
    <dbReference type="NCBI Taxonomy" id="299642"/>
    <lineage>
        <taxon>Eukaryota</taxon>
        <taxon>Metazoa</taxon>
        <taxon>Ecdysozoa</taxon>
        <taxon>Arthropoda</taxon>
        <taxon>Chelicerata</taxon>
        <taxon>Arachnida</taxon>
        <taxon>Araneae</taxon>
        <taxon>Araneomorphae</taxon>
        <taxon>Entelegynae</taxon>
        <taxon>Araneoidea</taxon>
        <taxon>Nephilidae</taxon>
        <taxon>Nephila</taxon>
    </lineage>
</organism>
<evidence type="ECO:0000313" key="2">
    <source>
        <dbReference type="Proteomes" id="UP000887013"/>
    </source>
</evidence>
<comment type="caution">
    <text evidence="1">The sequence shown here is derived from an EMBL/GenBank/DDBJ whole genome shotgun (WGS) entry which is preliminary data.</text>
</comment>
<gene>
    <name evidence="1" type="ORF">NPIL_498891</name>
</gene>
<dbReference type="EMBL" id="BMAW01113875">
    <property type="protein sequence ID" value="GFT59290.1"/>
    <property type="molecule type" value="Genomic_DNA"/>
</dbReference>
<dbReference type="AlphaFoldDB" id="A0A8X6PBX5"/>
<name>A0A8X6PBX5_NEPPI</name>
<dbReference type="Proteomes" id="UP000887013">
    <property type="component" value="Unassembled WGS sequence"/>
</dbReference>
<sequence length="119" mass="13422">MPKLDSSFSDNDVPPHHFHLGQGIYAAVTYLQAPCKFIYDNIQEMKTIDFTQLKKVRYSSSTLKIVKVEGKDGEVVNAHYTTPHYVPAIRHSLSILNNSVVTFKARSSLNHHLKGRLIG</sequence>
<accession>A0A8X6PBX5</accession>